<dbReference type="Proteomes" id="UP001642540">
    <property type="component" value="Unassembled WGS sequence"/>
</dbReference>
<sequence>MGRLEFDKNVKDENNHYDGENLPVISDLKTLITRLNDVFKSDHINTDLVKGLMEAYKNNSEDWKQYAHFDPDKLTRNLVDSGNGKYNLILVCWEGGHKSTTHDHANCHCFMRQLEGALTEIRYAWPEVGFLEEQPLQEIKRFQLNASEVSYINDEIGLHRMENASDTGRAVSLHLYCPPFDACKVFDKNTGKTIRCPVTFWSKYGKKADKY</sequence>
<name>A0ABP1QSI1_9HEXA</name>
<dbReference type="EMBL" id="CAXLJM020000041">
    <property type="protein sequence ID" value="CAL8109508.1"/>
    <property type="molecule type" value="Genomic_DNA"/>
</dbReference>
<dbReference type="InterPro" id="IPR011051">
    <property type="entry name" value="RmlC_Cupin_sf"/>
</dbReference>
<evidence type="ECO:0000256" key="3">
    <source>
        <dbReference type="ARBA" id="ARBA00013133"/>
    </source>
</evidence>
<dbReference type="PANTHER" id="PTHR12918:SF1">
    <property type="entry name" value="CYSTEINE DIOXYGENASE TYPE 1"/>
    <property type="match status" value="1"/>
</dbReference>
<evidence type="ECO:0000256" key="2">
    <source>
        <dbReference type="ARBA" id="ARBA00006622"/>
    </source>
</evidence>
<dbReference type="EC" id="1.13.11.20" evidence="3 9"/>
<keyword evidence="6 9" id="KW-0223">Dioxygenase</keyword>
<dbReference type="InterPro" id="IPR010300">
    <property type="entry name" value="CDO_1"/>
</dbReference>
<evidence type="ECO:0000256" key="1">
    <source>
        <dbReference type="ARBA" id="ARBA00004759"/>
    </source>
</evidence>
<comment type="similarity">
    <text evidence="2 9">Belongs to the cysteine dioxygenase family.</text>
</comment>
<comment type="caution">
    <text evidence="10">The sequence shown here is derived from an EMBL/GenBank/DDBJ whole genome shotgun (WGS) entry which is preliminary data.</text>
</comment>
<evidence type="ECO:0000256" key="7">
    <source>
        <dbReference type="ARBA" id="ARBA00023002"/>
    </source>
</evidence>
<keyword evidence="11" id="KW-1185">Reference proteome</keyword>
<evidence type="ECO:0000256" key="6">
    <source>
        <dbReference type="ARBA" id="ARBA00022964"/>
    </source>
</evidence>
<dbReference type="Pfam" id="PF05995">
    <property type="entry name" value="CDO_I"/>
    <property type="match status" value="1"/>
</dbReference>
<comment type="cofactor">
    <cofactor evidence="9">
        <name>Fe cation</name>
        <dbReference type="ChEBI" id="CHEBI:24875"/>
    </cofactor>
    <text evidence="9">Binds 1 Fe cation per subunit.</text>
</comment>
<evidence type="ECO:0000256" key="5">
    <source>
        <dbReference type="ARBA" id="ARBA00022784"/>
    </source>
</evidence>
<protein>
    <recommendedName>
        <fullName evidence="3 9">Cysteine dioxygenase</fullName>
        <ecNumber evidence="3 9">1.13.11.20</ecNumber>
    </recommendedName>
</protein>
<evidence type="ECO:0000313" key="10">
    <source>
        <dbReference type="EMBL" id="CAL8109508.1"/>
    </source>
</evidence>
<comment type="pathway">
    <text evidence="1 9">Organosulfur biosynthesis; taurine biosynthesis; hypotaurine from L-cysteine: step 1/2.</text>
</comment>
<accession>A0ABP1QSI1</accession>
<dbReference type="Gene3D" id="2.60.120.10">
    <property type="entry name" value="Jelly Rolls"/>
    <property type="match status" value="1"/>
</dbReference>
<dbReference type="SUPFAM" id="SSF51182">
    <property type="entry name" value="RmlC-like cupins"/>
    <property type="match status" value="1"/>
</dbReference>
<evidence type="ECO:0000256" key="9">
    <source>
        <dbReference type="RuleBase" id="RU366010"/>
    </source>
</evidence>
<evidence type="ECO:0000256" key="4">
    <source>
        <dbReference type="ARBA" id="ARBA00022723"/>
    </source>
</evidence>
<evidence type="ECO:0000313" key="11">
    <source>
        <dbReference type="Proteomes" id="UP001642540"/>
    </source>
</evidence>
<dbReference type="InterPro" id="IPR014710">
    <property type="entry name" value="RmlC-like_jellyroll"/>
</dbReference>
<dbReference type="PANTHER" id="PTHR12918">
    <property type="entry name" value="CYSTEINE DIOXYGENASE"/>
    <property type="match status" value="1"/>
</dbReference>
<proteinExistence type="inferred from homology"/>
<reference evidence="10 11" key="1">
    <citation type="submission" date="2024-08" db="EMBL/GenBank/DDBJ databases">
        <authorList>
            <person name="Cucini C."/>
            <person name="Frati F."/>
        </authorList>
    </citation>
    <scope>NUCLEOTIDE SEQUENCE [LARGE SCALE GENOMIC DNA]</scope>
</reference>
<keyword evidence="4 9" id="KW-0479">Metal-binding</keyword>
<gene>
    <name evidence="10" type="ORF">ODALV1_LOCUS13433</name>
</gene>
<keyword evidence="5" id="KW-0883">Thioether bond</keyword>
<keyword evidence="7 9" id="KW-0560">Oxidoreductase</keyword>
<dbReference type="CDD" id="cd10548">
    <property type="entry name" value="cupin_CDO"/>
    <property type="match status" value="1"/>
</dbReference>
<comment type="catalytic activity">
    <reaction evidence="9">
        <text>L-cysteine + O2 = 3-sulfino-L-alanine + H(+)</text>
        <dbReference type="Rhea" id="RHEA:20441"/>
        <dbReference type="ChEBI" id="CHEBI:15378"/>
        <dbReference type="ChEBI" id="CHEBI:15379"/>
        <dbReference type="ChEBI" id="CHEBI:35235"/>
        <dbReference type="ChEBI" id="CHEBI:61085"/>
        <dbReference type="EC" id="1.13.11.20"/>
    </reaction>
</comment>
<evidence type="ECO:0000256" key="8">
    <source>
        <dbReference type="ARBA" id="ARBA00023004"/>
    </source>
</evidence>
<keyword evidence="8 9" id="KW-0408">Iron</keyword>
<organism evidence="10 11">
    <name type="scientific">Orchesella dallaii</name>
    <dbReference type="NCBI Taxonomy" id="48710"/>
    <lineage>
        <taxon>Eukaryota</taxon>
        <taxon>Metazoa</taxon>
        <taxon>Ecdysozoa</taxon>
        <taxon>Arthropoda</taxon>
        <taxon>Hexapoda</taxon>
        <taxon>Collembola</taxon>
        <taxon>Entomobryomorpha</taxon>
        <taxon>Entomobryoidea</taxon>
        <taxon>Orchesellidae</taxon>
        <taxon>Orchesellinae</taxon>
        <taxon>Orchesella</taxon>
    </lineage>
</organism>